<sequence length="220" mass="23358">MHPINLFPHPILFIETFQSSVRSVAVQHAIHHAALPIPTRLHLAFKYLPPPRIRVEREPVSGHPNADPAAHGGAVRHPLVTDLVRGRNGLPEPDIRVERFDPVGPTVRGARAAASSYVDLAAENRCGGGGGSRHSHARATLPRVESAVESPDVGGGPAVYEAAEDVDSGPHDGEEGRFGYVNWGLWDPDEEEVVAVARVRVGSPVEREPGGGPAGVGSEP</sequence>
<reference evidence="2" key="1">
    <citation type="submission" date="2016-06" db="EMBL/GenBank/DDBJ databases">
        <title>Parallel loss of symbiosis genes in relatives of nitrogen-fixing non-legume Parasponia.</title>
        <authorList>
            <person name="Van Velzen R."/>
            <person name="Holmer R."/>
            <person name="Bu F."/>
            <person name="Rutten L."/>
            <person name="Van Zeijl A."/>
            <person name="Liu W."/>
            <person name="Santuari L."/>
            <person name="Cao Q."/>
            <person name="Sharma T."/>
            <person name="Shen D."/>
            <person name="Roswanjaya Y."/>
            <person name="Wardhani T."/>
            <person name="Kalhor M.S."/>
            <person name="Jansen J."/>
            <person name="Van den Hoogen J."/>
            <person name="Gungor B."/>
            <person name="Hartog M."/>
            <person name="Hontelez J."/>
            <person name="Verver J."/>
            <person name="Yang W.-C."/>
            <person name="Schijlen E."/>
            <person name="Repin R."/>
            <person name="Schilthuizen M."/>
            <person name="Schranz E."/>
            <person name="Heidstra R."/>
            <person name="Miyata K."/>
            <person name="Fedorova E."/>
            <person name="Kohlen W."/>
            <person name="Bisseling T."/>
            <person name="Smit S."/>
            <person name="Geurts R."/>
        </authorList>
    </citation>
    <scope>NUCLEOTIDE SEQUENCE [LARGE SCALE GENOMIC DNA]</scope>
    <source>
        <strain evidence="2">cv. RG33-2</strain>
    </source>
</reference>
<accession>A0A2P5EJK8</accession>
<proteinExistence type="predicted"/>
<name>A0A2P5EJK8_TREOI</name>
<organism evidence="1 2">
    <name type="scientific">Trema orientale</name>
    <name type="common">Charcoal tree</name>
    <name type="synonym">Celtis orientalis</name>
    <dbReference type="NCBI Taxonomy" id="63057"/>
    <lineage>
        <taxon>Eukaryota</taxon>
        <taxon>Viridiplantae</taxon>
        <taxon>Streptophyta</taxon>
        <taxon>Embryophyta</taxon>
        <taxon>Tracheophyta</taxon>
        <taxon>Spermatophyta</taxon>
        <taxon>Magnoliopsida</taxon>
        <taxon>eudicotyledons</taxon>
        <taxon>Gunneridae</taxon>
        <taxon>Pentapetalae</taxon>
        <taxon>rosids</taxon>
        <taxon>fabids</taxon>
        <taxon>Rosales</taxon>
        <taxon>Cannabaceae</taxon>
        <taxon>Trema</taxon>
    </lineage>
</organism>
<dbReference type="OrthoDB" id="10326201at2759"/>
<dbReference type="EMBL" id="JXTC01000144">
    <property type="protein sequence ID" value="PON85692.1"/>
    <property type="molecule type" value="Genomic_DNA"/>
</dbReference>
<dbReference type="AlphaFoldDB" id="A0A2P5EJK8"/>
<gene>
    <name evidence="1" type="ORF">TorRG33x02_185480</name>
</gene>
<dbReference type="Proteomes" id="UP000237000">
    <property type="component" value="Unassembled WGS sequence"/>
</dbReference>
<evidence type="ECO:0000313" key="2">
    <source>
        <dbReference type="Proteomes" id="UP000237000"/>
    </source>
</evidence>
<keyword evidence="2" id="KW-1185">Reference proteome</keyword>
<evidence type="ECO:0000313" key="1">
    <source>
        <dbReference type="EMBL" id="PON85692.1"/>
    </source>
</evidence>
<comment type="caution">
    <text evidence="1">The sequence shown here is derived from an EMBL/GenBank/DDBJ whole genome shotgun (WGS) entry which is preliminary data.</text>
</comment>
<protein>
    <submittedName>
        <fullName evidence="1">Uncharacterized protein</fullName>
    </submittedName>
</protein>
<dbReference type="InParanoid" id="A0A2P5EJK8"/>